<evidence type="ECO:0000313" key="1">
    <source>
        <dbReference type="EMBL" id="RNA01354.1"/>
    </source>
</evidence>
<gene>
    <name evidence="1" type="ORF">BpHYR1_041212</name>
</gene>
<name>A0A3M7PQR1_BRAPC</name>
<dbReference type="AlphaFoldDB" id="A0A3M7PQR1"/>
<sequence>MSFNLGLTKILTPNFLKFSDPHLFCKAKIFLKHLSSSLFYFNNCSTGTTQIHPLYHQYTDSLSQLI</sequence>
<protein>
    <submittedName>
        <fullName evidence="1">Uncharacterized protein</fullName>
    </submittedName>
</protein>
<organism evidence="1 2">
    <name type="scientific">Brachionus plicatilis</name>
    <name type="common">Marine rotifer</name>
    <name type="synonym">Brachionus muelleri</name>
    <dbReference type="NCBI Taxonomy" id="10195"/>
    <lineage>
        <taxon>Eukaryota</taxon>
        <taxon>Metazoa</taxon>
        <taxon>Spiralia</taxon>
        <taxon>Gnathifera</taxon>
        <taxon>Rotifera</taxon>
        <taxon>Eurotatoria</taxon>
        <taxon>Monogononta</taxon>
        <taxon>Pseudotrocha</taxon>
        <taxon>Ploima</taxon>
        <taxon>Brachionidae</taxon>
        <taxon>Brachionus</taxon>
    </lineage>
</organism>
<dbReference type="EMBL" id="REGN01009364">
    <property type="protein sequence ID" value="RNA01354.1"/>
    <property type="molecule type" value="Genomic_DNA"/>
</dbReference>
<dbReference type="Proteomes" id="UP000276133">
    <property type="component" value="Unassembled WGS sequence"/>
</dbReference>
<proteinExistence type="predicted"/>
<reference evidence="1 2" key="1">
    <citation type="journal article" date="2018" name="Sci. Rep.">
        <title>Genomic signatures of local adaptation to the degree of environmental predictability in rotifers.</title>
        <authorList>
            <person name="Franch-Gras L."/>
            <person name="Hahn C."/>
            <person name="Garcia-Roger E.M."/>
            <person name="Carmona M.J."/>
            <person name="Serra M."/>
            <person name="Gomez A."/>
        </authorList>
    </citation>
    <scope>NUCLEOTIDE SEQUENCE [LARGE SCALE GENOMIC DNA]</scope>
    <source>
        <strain evidence="1">HYR1</strain>
    </source>
</reference>
<accession>A0A3M7PQR1</accession>
<evidence type="ECO:0000313" key="2">
    <source>
        <dbReference type="Proteomes" id="UP000276133"/>
    </source>
</evidence>
<comment type="caution">
    <text evidence="1">The sequence shown here is derived from an EMBL/GenBank/DDBJ whole genome shotgun (WGS) entry which is preliminary data.</text>
</comment>
<keyword evidence="2" id="KW-1185">Reference proteome</keyword>